<gene>
    <name evidence="2" type="ORF">EK21DRAFT_111424</name>
</gene>
<feature type="compositionally biased region" description="Polar residues" evidence="1">
    <location>
        <begin position="548"/>
        <end position="557"/>
    </location>
</feature>
<sequence length="729" mass="81052">MLQNKACNSRASSSTALLPSASQSHHEEEPIYAYQLKTIPGNARLGSHEAHITSNELPDQEYRSPPPDPNVHIALEPVEVDGRNLLSRMPDLPPPISTGFGTTPGPLAEHQTLDSPFTPVRQSASRNSYQDLLNRIEDHQDELQDARESMIGVRFRLRKRRQELRTTRAQAATQAGVAFDRVKRYLLERGLDLPQDVQYAIEDADIWRDRLGEQEVEFEQAEEHYNLEEWKYTEREKQFVEDMFAATPLASTLLAPASADVDTRGLIEGSSDLLELQYIPALPELDELPANVLDLHQLTAQEQCTAQTDTLLASFDFVSIQRCAPMSLSLSAVPTKNEEVIQTLTRPYSETDLTQVRLNWADTRSRIEDWLLDALEHSHLQKAQLRSQLSSEMGDNEWWQLVLQHWKSDSPGRTAFHTGDTTAPRTSVSQAASATLNMLLEAVVVDDVHTKALTTSPLISLDEIVDALEDVDFPLQIKPSDLMEPGPKHVTFDARSPSVHSLSTEPTTVTRTSSGLDVSSASSVEGGWSRVSSVNADTVRQEPRTDNDQTASPQNLGSHEFSENSHSSPRDAIFAVETVKPMTRVQSTTRAPVTTSSQDFLFVNRKTVQPYPLQVKKSSEQPHGLSDTPRPGSLDHSKTASSIGEIDLPASRSDITKTVAPYIRVQSPEPWSLPLLRLTPRSSHSSVDLTQDERTSHLENIPFVSLSDNPFRLPGPSRLPELFSANLTC</sequence>
<reference evidence="2" key="1">
    <citation type="journal article" date="2020" name="Stud. Mycol.">
        <title>101 Dothideomycetes genomes: a test case for predicting lifestyles and emergence of pathogens.</title>
        <authorList>
            <person name="Haridas S."/>
            <person name="Albert R."/>
            <person name="Binder M."/>
            <person name="Bloem J."/>
            <person name="Labutti K."/>
            <person name="Salamov A."/>
            <person name="Andreopoulos B."/>
            <person name="Baker S."/>
            <person name="Barry K."/>
            <person name="Bills G."/>
            <person name="Bluhm B."/>
            <person name="Cannon C."/>
            <person name="Castanera R."/>
            <person name="Culley D."/>
            <person name="Daum C."/>
            <person name="Ezra D."/>
            <person name="Gonzalez J."/>
            <person name="Henrissat B."/>
            <person name="Kuo A."/>
            <person name="Liang C."/>
            <person name="Lipzen A."/>
            <person name="Lutzoni F."/>
            <person name="Magnuson J."/>
            <person name="Mondo S."/>
            <person name="Nolan M."/>
            <person name="Ohm R."/>
            <person name="Pangilinan J."/>
            <person name="Park H.-J."/>
            <person name="Ramirez L."/>
            <person name="Alfaro M."/>
            <person name="Sun H."/>
            <person name="Tritt A."/>
            <person name="Yoshinaga Y."/>
            <person name="Zwiers L.-H."/>
            <person name="Turgeon B."/>
            <person name="Goodwin S."/>
            <person name="Spatafora J."/>
            <person name="Crous P."/>
            <person name="Grigoriev I."/>
        </authorList>
    </citation>
    <scope>NUCLEOTIDE SEQUENCE</scope>
    <source>
        <strain evidence="2">CBS 110217</strain>
    </source>
</reference>
<dbReference type="OrthoDB" id="3801250at2759"/>
<feature type="compositionally biased region" description="Low complexity" evidence="1">
    <location>
        <begin position="513"/>
        <end position="523"/>
    </location>
</feature>
<dbReference type="EMBL" id="ML978185">
    <property type="protein sequence ID" value="KAF2030975.1"/>
    <property type="molecule type" value="Genomic_DNA"/>
</dbReference>
<dbReference type="AlphaFoldDB" id="A0A9P4LN87"/>
<feature type="compositionally biased region" description="Low complexity" evidence="1">
    <location>
        <begin position="9"/>
        <end position="23"/>
    </location>
</feature>
<accession>A0A9P4LN87</accession>
<organism evidence="2 3">
    <name type="scientific">Setomelanomma holmii</name>
    <dbReference type="NCBI Taxonomy" id="210430"/>
    <lineage>
        <taxon>Eukaryota</taxon>
        <taxon>Fungi</taxon>
        <taxon>Dikarya</taxon>
        <taxon>Ascomycota</taxon>
        <taxon>Pezizomycotina</taxon>
        <taxon>Dothideomycetes</taxon>
        <taxon>Pleosporomycetidae</taxon>
        <taxon>Pleosporales</taxon>
        <taxon>Pleosporineae</taxon>
        <taxon>Phaeosphaeriaceae</taxon>
        <taxon>Setomelanomma</taxon>
    </lineage>
</organism>
<feature type="region of interest" description="Disordered" evidence="1">
    <location>
        <begin position="614"/>
        <end position="644"/>
    </location>
</feature>
<feature type="region of interest" description="Disordered" evidence="1">
    <location>
        <begin position="479"/>
        <end position="570"/>
    </location>
</feature>
<feature type="region of interest" description="Disordered" evidence="1">
    <location>
        <begin position="1"/>
        <end position="28"/>
    </location>
</feature>
<protein>
    <submittedName>
        <fullName evidence="2">Uncharacterized protein</fullName>
    </submittedName>
</protein>
<comment type="caution">
    <text evidence="2">The sequence shown here is derived from an EMBL/GenBank/DDBJ whole genome shotgun (WGS) entry which is preliminary data.</text>
</comment>
<evidence type="ECO:0000256" key="1">
    <source>
        <dbReference type="SAM" id="MobiDB-lite"/>
    </source>
</evidence>
<feature type="compositionally biased region" description="Polar residues" evidence="1">
    <location>
        <begin position="498"/>
        <end position="512"/>
    </location>
</feature>
<name>A0A9P4LN87_9PLEO</name>
<evidence type="ECO:0000313" key="3">
    <source>
        <dbReference type="Proteomes" id="UP000799777"/>
    </source>
</evidence>
<proteinExistence type="predicted"/>
<evidence type="ECO:0000313" key="2">
    <source>
        <dbReference type="EMBL" id="KAF2030975.1"/>
    </source>
</evidence>
<dbReference type="Proteomes" id="UP000799777">
    <property type="component" value="Unassembled WGS sequence"/>
</dbReference>
<keyword evidence="3" id="KW-1185">Reference proteome</keyword>